<keyword evidence="3" id="KW-1185">Reference proteome</keyword>
<dbReference type="InterPro" id="IPR053151">
    <property type="entry name" value="RNase_H-like"/>
</dbReference>
<dbReference type="InterPro" id="IPR002156">
    <property type="entry name" value="RNaseH_domain"/>
</dbReference>
<proteinExistence type="predicted"/>
<accession>A0ABR2A625</accession>
<evidence type="ECO:0000313" key="2">
    <source>
        <dbReference type="EMBL" id="KAK8488416.1"/>
    </source>
</evidence>
<organism evidence="2 3">
    <name type="scientific">Hibiscus sabdariffa</name>
    <name type="common">roselle</name>
    <dbReference type="NCBI Taxonomy" id="183260"/>
    <lineage>
        <taxon>Eukaryota</taxon>
        <taxon>Viridiplantae</taxon>
        <taxon>Streptophyta</taxon>
        <taxon>Embryophyta</taxon>
        <taxon>Tracheophyta</taxon>
        <taxon>Spermatophyta</taxon>
        <taxon>Magnoliopsida</taxon>
        <taxon>eudicotyledons</taxon>
        <taxon>Gunneridae</taxon>
        <taxon>Pentapetalae</taxon>
        <taxon>rosids</taxon>
        <taxon>malvids</taxon>
        <taxon>Malvales</taxon>
        <taxon>Malvaceae</taxon>
        <taxon>Malvoideae</taxon>
        <taxon>Hibiscus</taxon>
    </lineage>
</organism>
<dbReference type="EMBL" id="JBBPBN010000351">
    <property type="protein sequence ID" value="KAK8488416.1"/>
    <property type="molecule type" value="Genomic_DNA"/>
</dbReference>
<dbReference type="Proteomes" id="UP001396334">
    <property type="component" value="Unassembled WGS sequence"/>
</dbReference>
<dbReference type="Gene3D" id="3.30.420.10">
    <property type="entry name" value="Ribonuclease H-like superfamily/Ribonuclease H"/>
    <property type="match status" value="1"/>
</dbReference>
<dbReference type="InterPro" id="IPR036397">
    <property type="entry name" value="RNaseH_sf"/>
</dbReference>
<comment type="caution">
    <text evidence="2">The sequence shown here is derived from an EMBL/GenBank/DDBJ whole genome shotgun (WGS) entry which is preliminary data.</text>
</comment>
<dbReference type="PANTHER" id="PTHR47723:SF19">
    <property type="entry name" value="POLYNUCLEOTIDYL TRANSFERASE, RIBONUCLEASE H-LIKE SUPERFAMILY PROTEIN"/>
    <property type="match status" value="1"/>
</dbReference>
<name>A0ABR2A625_9ROSI</name>
<evidence type="ECO:0000313" key="3">
    <source>
        <dbReference type="Proteomes" id="UP001396334"/>
    </source>
</evidence>
<dbReference type="PANTHER" id="PTHR47723">
    <property type="entry name" value="OS05G0353850 PROTEIN"/>
    <property type="match status" value="1"/>
</dbReference>
<protein>
    <recommendedName>
        <fullName evidence="1">RNase H type-1 domain-containing protein</fullName>
    </recommendedName>
</protein>
<sequence>MLGLAQRVLINSGMRSIYLPYCVAMEYMEPEEPLGAQQPTYPGTAEGAHSSKTVEASAFEAGVHMAVANGWERVVIEGDTIAVVNRLCPEQPDCSVARSFLTEPRAMLRECPGFMVRHVAREVNRAAHELAHHCLGSSTSYYLGDVMSAFILSIVIKDAIYD</sequence>
<gene>
    <name evidence="2" type="ORF">V6N11_034398</name>
</gene>
<evidence type="ECO:0000259" key="1">
    <source>
        <dbReference type="Pfam" id="PF13456"/>
    </source>
</evidence>
<reference evidence="2 3" key="1">
    <citation type="journal article" date="2024" name="G3 (Bethesda)">
        <title>Genome assembly of Hibiscus sabdariffa L. provides insights into metabolisms of medicinal natural products.</title>
        <authorList>
            <person name="Kim T."/>
        </authorList>
    </citation>
    <scope>NUCLEOTIDE SEQUENCE [LARGE SCALE GENOMIC DNA]</scope>
    <source>
        <strain evidence="2">TK-2024</strain>
        <tissue evidence="2">Old leaves</tissue>
    </source>
</reference>
<dbReference type="Pfam" id="PF13456">
    <property type="entry name" value="RVT_3"/>
    <property type="match status" value="1"/>
</dbReference>
<feature type="domain" description="RNase H type-1" evidence="1">
    <location>
        <begin position="47"/>
        <end position="134"/>
    </location>
</feature>